<comment type="function">
    <text evidence="1">Antenna complexes are light-harvesting systems, which transfer the excitation energy to the reaction centers.</text>
</comment>
<evidence type="ECO:0000256" key="13">
    <source>
        <dbReference type="ARBA" id="ARBA00023243"/>
    </source>
</evidence>
<evidence type="ECO:0000256" key="5">
    <source>
        <dbReference type="ARBA" id="ARBA00022549"/>
    </source>
</evidence>
<organism evidence="16 17">
    <name type="scientific">Allochromatium vinosum (strain ATCC 17899 / DSM 180 / NBRC 103801 / NCIMB 10441 / D)</name>
    <name type="common">Chromatium vinosum</name>
    <dbReference type="NCBI Taxonomy" id="572477"/>
    <lineage>
        <taxon>Bacteria</taxon>
        <taxon>Pseudomonadati</taxon>
        <taxon>Pseudomonadota</taxon>
        <taxon>Gammaproteobacteria</taxon>
        <taxon>Chromatiales</taxon>
        <taxon>Chromatiaceae</taxon>
        <taxon>Allochromatium</taxon>
    </lineage>
</organism>
<dbReference type="InterPro" id="IPR000066">
    <property type="entry name" value="Antenna_a/b"/>
</dbReference>
<keyword evidence="5" id="KW-0042">Antenna complex</keyword>
<evidence type="ECO:0000256" key="3">
    <source>
        <dbReference type="ARBA" id="ARBA00022475"/>
    </source>
</evidence>
<dbReference type="GO" id="GO:0019684">
    <property type="term" value="P:photosynthesis, light reaction"/>
    <property type="evidence" value="ECO:0007669"/>
    <property type="project" value="InterPro"/>
</dbReference>
<evidence type="ECO:0000256" key="4">
    <source>
        <dbReference type="ARBA" id="ARBA00022494"/>
    </source>
</evidence>
<keyword evidence="11" id="KW-0157">Chromophore</keyword>
<keyword evidence="6 14" id="KW-0812">Transmembrane</keyword>
<dbReference type="eggNOG" id="ENOG503383H">
    <property type="taxonomic scope" value="Bacteria"/>
</dbReference>
<dbReference type="InterPro" id="IPR018332">
    <property type="entry name" value="Antenna_alpha"/>
</dbReference>
<evidence type="ECO:0000256" key="12">
    <source>
        <dbReference type="ARBA" id="ARBA00023136"/>
    </source>
</evidence>
<reference evidence="16 17" key="1">
    <citation type="journal article" date="2011" name="Stand. Genomic Sci.">
        <title>Complete genome sequence of Allochromatium vinosum DSM 180(T).</title>
        <authorList>
            <person name="Weissgerber T."/>
            <person name="Zigann R."/>
            <person name="Bruce D."/>
            <person name="Chang Y.J."/>
            <person name="Detter J.C."/>
            <person name="Han C."/>
            <person name="Hauser L."/>
            <person name="Jeffries C.D."/>
            <person name="Land M."/>
            <person name="Munk A.C."/>
            <person name="Tapia R."/>
            <person name="Dahl C."/>
        </authorList>
    </citation>
    <scope>NUCLEOTIDE SEQUENCE [LARGE SCALE GENOMIC DNA]</scope>
    <source>
        <strain evidence="17">ATCC 17899 / DSM 180 / NBRC 103801 / NCIMB 10441 / D</strain>
    </source>
</reference>
<evidence type="ECO:0000256" key="10">
    <source>
        <dbReference type="ARBA" id="ARBA00022989"/>
    </source>
</evidence>
<keyword evidence="13" id="KW-0437">Light-harvesting polypeptide</keyword>
<evidence type="ECO:0000256" key="9">
    <source>
        <dbReference type="ARBA" id="ARBA00022956"/>
    </source>
</evidence>
<keyword evidence="10 14" id="KW-1133">Transmembrane helix</keyword>
<dbReference type="NCBIfam" id="NF040861">
    <property type="entry name" value="pufA_517_ASD"/>
    <property type="match status" value="1"/>
</dbReference>
<dbReference type="GO" id="GO:0030077">
    <property type="term" value="C:plasma membrane light-harvesting complex"/>
    <property type="evidence" value="ECO:0007669"/>
    <property type="project" value="InterPro"/>
</dbReference>
<evidence type="ECO:0000256" key="14">
    <source>
        <dbReference type="SAM" id="Phobius"/>
    </source>
</evidence>
<keyword evidence="9" id="KW-0076">Bacteriochlorophyll</keyword>
<dbReference type="HOGENOM" id="CLU_2784730_0_0_6"/>
<dbReference type="GO" id="GO:0046872">
    <property type="term" value="F:metal ion binding"/>
    <property type="evidence" value="ECO:0007669"/>
    <property type="project" value="UniProtKB-KW"/>
</dbReference>
<feature type="domain" description="Antenna complex alpha/beta subunit" evidence="15">
    <location>
        <begin position="14"/>
        <end position="47"/>
    </location>
</feature>
<evidence type="ECO:0000256" key="11">
    <source>
        <dbReference type="ARBA" id="ARBA00022991"/>
    </source>
</evidence>
<dbReference type="GO" id="GO:0042314">
    <property type="term" value="F:bacteriochlorophyll binding"/>
    <property type="evidence" value="ECO:0007669"/>
    <property type="project" value="UniProtKB-KW"/>
</dbReference>
<feature type="transmembrane region" description="Helical" evidence="14">
    <location>
        <begin position="26"/>
        <end position="46"/>
    </location>
</feature>
<dbReference type="InterPro" id="IPR035889">
    <property type="entry name" value="Light-harvesting_complex"/>
</dbReference>
<evidence type="ECO:0000256" key="6">
    <source>
        <dbReference type="ARBA" id="ARBA00022692"/>
    </source>
</evidence>
<accession>D3RPS2</accession>
<dbReference type="Proteomes" id="UP000001441">
    <property type="component" value="Chromosome"/>
</dbReference>
<keyword evidence="7" id="KW-0479">Metal-binding</keyword>
<proteinExistence type="predicted"/>
<evidence type="ECO:0000256" key="7">
    <source>
        <dbReference type="ARBA" id="ARBA00022723"/>
    </source>
</evidence>
<dbReference type="EMBL" id="CP001896">
    <property type="protein sequence ID" value="ADC61654.1"/>
    <property type="molecule type" value="Genomic_DNA"/>
</dbReference>
<evidence type="ECO:0000259" key="15">
    <source>
        <dbReference type="Pfam" id="PF00556"/>
    </source>
</evidence>
<keyword evidence="12 14" id="KW-0472">Membrane</keyword>
<dbReference type="GO" id="GO:0005886">
    <property type="term" value="C:plasma membrane"/>
    <property type="evidence" value="ECO:0007669"/>
    <property type="project" value="UniProtKB-SubCell"/>
</dbReference>
<keyword evidence="3" id="KW-1003">Cell membrane</keyword>
<evidence type="ECO:0000256" key="2">
    <source>
        <dbReference type="ARBA" id="ARBA00004236"/>
    </source>
</evidence>
<keyword evidence="8" id="KW-0460">Magnesium</keyword>
<keyword evidence="17" id="KW-1185">Reference proteome</keyword>
<sequence>MNIEFMGYKPLEQDHRFWMVVNPATWLMPILIAVALVAVLVHFYAFSLPGQGFSAAPAEAAPAAAAPAE</sequence>
<dbReference type="Gene3D" id="4.10.220.20">
    <property type="entry name" value="Light-harvesting complex"/>
    <property type="match status" value="1"/>
</dbReference>
<dbReference type="SUPFAM" id="SSF56918">
    <property type="entry name" value="Light-harvesting complex subunits"/>
    <property type="match status" value="1"/>
</dbReference>
<evidence type="ECO:0000256" key="8">
    <source>
        <dbReference type="ARBA" id="ARBA00022842"/>
    </source>
</evidence>
<dbReference type="Pfam" id="PF00556">
    <property type="entry name" value="LHC"/>
    <property type="match status" value="1"/>
</dbReference>
<dbReference type="KEGG" id="alv:Alvin_0705"/>
<dbReference type="RefSeq" id="WP_012969930.1">
    <property type="nucleotide sequence ID" value="NC_013851.1"/>
</dbReference>
<evidence type="ECO:0000313" key="17">
    <source>
        <dbReference type="Proteomes" id="UP000001441"/>
    </source>
</evidence>
<dbReference type="STRING" id="572477.Alvin_0705"/>
<evidence type="ECO:0000256" key="1">
    <source>
        <dbReference type="ARBA" id="ARBA00002455"/>
    </source>
</evidence>
<name>D3RPS2_ALLVD</name>
<gene>
    <name evidence="16" type="ordered locus">Alvin_0705</name>
</gene>
<dbReference type="AlphaFoldDB" id="D3RPS2"/>
<protein>
    <recommendedName>
        <fullName evidence="15">Antenna complex alpha/beta subunit domain-containing protein</fullName>
    </recommendedName>
</protein>
<evidence type="ECO:0000313" key="16">
    <source>
        <dbReference type="EMBL" id="ADC61654.1"/>
    </source>
</evidence>
<keyword evidence="4" id="KW-0148">Chlorophyll</keyword>
<comment type="subcellular location">
    <subcellularLocation>
        <location evidence="2">Cell membrane</location>
    </subcellularLocation>
</comment>